<proteinExistence type="predicted"/>
<protein>
    <submittedName>
        <fullName evidence="2">Uncharacterized protein</fullName>
    </submittedName>
</protein>
<evidence type="ECO:0000313" key="2">
    <source>
        <dbReference type="EMBL" id="MPM83626.1"/>
    </source>
</evidence>
<feature type="region of interest" description="Disordered" evidence="1">
    <location>
        <begin position="1"/>
        <end position="86"/>
    </location>
</feature>
<reference evidence="2" key="1">
    <citation type="submission" date="2019-08" db="EMBL/GenBank/DDBJ databases">
        <authorList>
            <person name="Kucharzyk K."/>
            <person name="Murdoch R.W."/>
            <person name="Higgins S."/>
            <person name="Loffler F."/>
        </authorList>
    </citation>
    <scope>NUCLEOTIDE SEQUENCE</scope>
</reference>
<accession>A0A645D2N9</accession>
<sequence>MQGRGQSADQPAAEGRAGSGIQHDRLSSDGGFPDRLGRGSNGPDTRGAHPGQPAQHGIGGPLHLSHGGDAGGAQRREIEAGGRGDLSQRIDVHAIDLLAGRILHEPEVGLSGVAHSLLGDAKRPGECLGELAGTPCRVVGCCEVRAAHDPPGAAGCG</sequence>
<name>A0A645D2N9_9ZZZZ</name>
<dbReference type="AlphaFoldDB" id="A0A645D2N9"/>
<gene>
    <name evidence="2" type="ORF">SDC9_130695</name>
</gene>
<comment type="caution">
    <text evidence="2">The sequence shown here is derived from an EMBL/GenBank/DDBJ whole genome shotgun (WGS) entry which is preliminary data.</text>
</comment>
<feature type="compositionally biased region" description="Basic and acidic residues" evidence="1">
    <location>
        <begin position="74"/>
        <end position="86"/>
    </location>
</feature>
<dbReference type="EMBL" id="VSSQ01032378">
    <property type="protein sequence ID" value="MPM83626.1"/>
    <property type="molecule type" value="Genomic_DNA"/>
</dbReference>
<evidence type="ECO:0000256" key="1">
    <source>
        <dbReference type="SAM" id="MobiDB-lite"/>
    </source>
</evidence>
<organism evidence="2">
    <name type="scientific">bioreactor metagenome</name>
    <dbReference type="NCBI Taxonomy" id="1076179"/>
    <lineage>
        <taxon>unclassified sequences</taxon>
        <taxon>metagenomes</taxon>
        <taxon>ecological metagenomes</taxon>
    </lineage>
</organism>